<proteinExistence type="predicted"/>
<dbReference type="AlphaFoldDB" id="A0A409XGJ8"/>
<accession>A0A409XGJ8</accession>
<organism evidence="2 3">
    <name type="scientific">Psilocybe cyanescens</name>
    <dbReference type="NCBI Taxonomy" id="93625"/>
    <lineage>
        <taxon>Eukaryota</taxon>
        <taxon>Fungi</taxon>
        <taxon>Dikarya</taxon>
        <taxon>Basidiomycota</taxon>
        <taxon>Agaricomycotina</taxon>
        <taxon>Agaricomycetes</taxon>
        <taxon>Agaricomycetidae</taxon>
        <taxon>Agaricales</taxon>
        <taxon>Agaricineae</taxon>
        <taxon>Strophariaceae</taxon>
        <taxon>Psilocybe</taxon>
    </lineage>
</organism>
<reference evidence="2 3" key="1">
    <citation type="journal article" date="2018" name="Evol. Lett.">
        <title>Horizontal gene cluster transfer increased hallucinogenic mushroom diversity.</title>
        <authorList>
            <person name="Reynolds H.T."/>
            <person name="Vijayakumar V."/>
            <person name="Gluck-Thaler E."/>
            <person name="Korotkin H.B."/>
            <person name="Matheny P.B."/>
            <person name="Slot J.C."/>
        </authorList>
    </citation>
    <scope>NUCLEOTIDE SEQUENCE [LARGE SCALE GENOMIC DNA]</scope>
    <source>
        <strain evidence="2 3">2631</strain>
    </source>
</reference>
<evidence type="ECO:0000313" key="2">
    <source>
        <dbReference type="EMBL" id="PPQ89875.1"/>
    </source>
</evidence>
<dbReference type="EMBL" id="NHYD01001793">
    <property type="protein sequence ID" value="PPQ89875.1"/>
    <property type="molecule type" value="Genomic_DNA"/>
</dbReference>
<evidence type="ECO:0000256" key="1">
    <source>
        <dbReference type="SAM" id="MobiDB-lite"/>
    </source>
</evidence>
<dbReference type="Proteomes" id="UP000283269">
    <property type="component" value="Unassembled WGS sequence"/>
</dbReference>
<dbReference type="InParanoid" id="A0A409XGJ8"/>
<gene>
    <name evidence="2" type="ORF">CVT25_004797</name>
</gene>
<name>A0A409XGJ8_PSICY</name>
<feature type="region of interest" description="Disordered" evidence="1">
    <location>
        <begin position="130"/>
        <end position="159"/>
    </location>
</feature>
<protein>
    <submittedName>
        <fullName evidence="2">Uncharacterized protein</fullName>
    </submittedName>
</protein>
<keyword evidence="3" id="KW-1185">Reference proteome</keyword>
<feature type="compositionally biased region" description="Basic and acidic residues" evidence="1">
    <location>
        <begin position="145"/>
        <end position="159"/>
    </location>
</feature>
<feature type="compositionally biased region" description="Acidic residues" evidence="1">
    <location>
        <begin position="133"/>
        <end position="144"/>
    </location>
</feature>
<evidence type="ECO:0000313" key="3">
    <source>
        <dbReference type="Proteomes" id="UP000283269"/>
    </source>
</evidence>
<sequence>MHPTADKYSRFLRPPIINWPKAKTGKKAVIVALLWFANTHASNVNALRLSRTSPNPPRPLTYVLLNDHQHQKPLTSLLIRARRLQAPPGHPASCLMGRICAPEAGSQGVRLGIEGLSGLIYIYAIEGEVSNSDSEEDEHEQADEDIQKTRRSTTTDKHS</sequence>
<comment type="caution">
    <text evidence="2">The sequence shown here is derived from an EMBL/GenBank/DDBJ whole genome shotgun (WGS) entry which is preliminary data.</text>
</comment>